<keyword evidence="3" id="KW-1003">Cell membrane</keyword>
<reference evidence="10 11" key="1">
    <citation type="submission" date="2019-06" db="EMBL/GenBank/DDBJ databases">
        <title>Sulfurimonas gotlandica sp. nov., a chemoautotrophic and psychrotolerant epsilonproteobacterium isolated from a pelagic redoxcline, and an emended description of the genus Sulfurimonas.</title>
        <authorList>
            <person name="Wang S."/>
            <person name="Jiang L."/>
            <person name="Shao Z."/>
        </authorList>
    </citation>
    <scope>NUCLEOTIDE SEQUENCE [LARGE SCALE GENOMIC DNA]</scope>
    <source>
        <strain evidence="10 11">B2</strain>
    </source>
</reference>
<dbReference type="InterPro" id="IPR007272">
    <property type="entry name" value="Sulf_transp_TsuA/YedE"/>
</dbReference>
<evidence type="ECO:0000313" key="11">
    <source>
        <dbReference type="Proteomes" id="UP000593910"/>
    </source>
</evidence>
<evidence type="ECO:0000256" key="2">
    <source>
        <dbReference type="ARBA" id="ARBA00022448"/>
    </source>
</evidence>
<keyword evidence="2" id="KW-0813">Transport</keyword>
<accession>A0A7M1AUG7</accession>
<feature type="transmembrane region" description="Helical" evidence="9">
    <location>
        <begin position="286"/>
        <end position="309"/>
    </location>
</feature>
<feature type="transmembrane region" description="Helical" evidence="9">
    <location>
        <begin position="163"/>
        <end position="182"/>
    </location>
</feature>
<dbReference type="Proteomes" id="UP000593910">
    <property type="component" value="Chromosome"/>
</dbReference>
<comment type="similarity">
    <text evidence="8">Belongs to the TsuA/YedE (TC 9.B.102) family.</text>
</comment>
<evidence type="ECO:0000256" key="7">
    <source>
        <dbReference type="ARBA" id="ARBA00023136"/>
    </source>
</evidence>
<evidence type="ECO:0000256" key="8">
    <source>
        <dbReference type="ARBA" id="ARBA00035655"/>
    </source>
</evidence>
<gene>
    <name evidence="10" type="ORF">FJR03_04610</name>
</gene>
<keyword evidence="11" id="KW-1185">Reference proteome</keyword>
<evidence type="ECO:0000256" key="3">
    <source>
        <dbReference type="ARBA" id="ARBA00022475"/>
    </source>
</evidence>
<organism evidence="10 11">
    <name type="scientific">Sulfurimonas marina</name>
    <dbReference type="NCBI Taxonomy" id="2590551"/>
    <lineage>
        <taxon>Bacteria</taxon>
        <taxon>Pseudomonadati</taxon>
        <taxon>Campylobacterota</taxon>
        <taxon>Epsilonproteobacteria</taxon>
        <taxon>Campylobacterales</taxon>
        <taxon>Sulfurimonadaceae</taxon>
        <taxon>Sulfurimonas</taxon>
    </lineage>
</organism>
<proteinExistence type="inferred from homology"/>
<dbReference type="AlphaFoldDB" id="A0A7M1AUG7"/>
<name>A0A7M1AUG7_9BACT</name>
<dbReference type="PANTHER" id="PTHR30574">
    <property type="entry name" value="INNER MEMBRANE PROTEIN YEDE"/>
    <property type="match status" value="1"/>
</dbReference>
<dbReference type="PANTHER" id="PTHR30574:SF1">
    <property type="entry name" value="SULPHUR TRANSPORT DOMAIN-CONTAINING PROTEIN"/>
    <property type="match status" value="1"/>
</dbReference>
<evidence type="ECO:0000256" key="4">
    <source>
        <dbReference type="ARBA" id="ARBA00022519"/>
    </source>
</evidence>
<comment type="subcellular location">
    <subcellularLocation>
        <location evidence="1">Cell inner membrane</location>
        <topology evidence="1">Multi-pass membrane protein</topology>
    </subcellularLocation>
</comment>
<protein>
    <submittedName>
        <fullName evidence="10">YeeE/YedE family protein</fullName>
    </submittedName>
</protein>
<feature type="transmembrane region" description="Helical" evidence="9">
    <location>
        <begin position="189"/>
        <end position="213"/>
    </location>
</feature>
<feature type="transmembrane region" description="Helical" evidence="9">
    <location>
        <begin position="84"/>
        <end position="107"/>
    </location>
</feature>
<dbReference type="EMBL" id="CP041165">
    <property type="protein sequence ID" value="QOP41059.1"/>
    <property type="molecule type" value="Genomic_DNA"/>
</dbReference>
<dbReference type="GO" id="GO:0005886">
    <property type="term" value="C:plasma membrane"/>
    <property type="evidence" value="ECO:0007669"/>
    <property type="project" value="UniProtKB-SubCell"/>
</dbReference>
<sequence>MENYIEDLTIINLCAFALGLMYGLVAQYTQFCFSGAIKDYIQIKSTRRASSILVAIITAIILSQSMSMFFQIDFSSTIYFKDEINYVAIIIGGIIFGTGMMLADGCSSRQLIKLSQGNIYSLVTILFIAIFAYITSKGLFSYFTNLLTHNELLVKLSSYLPNMQLPVLLVIPVLLFVLWKIVPNIKSLLLCLDGVIIGILVSLAWVVTGAINIDEFAISTLEGLSFVYPSGKALEYLMFFSGSTLSFGVSVIFGLLSGGTIMAFFNKKYRVVNCASNDKENKLKNSIIGGSMMGVGGILTLGCTVGQGLTGVSTLAFASFIAIISIFLSAYFTAIYLHKRDALPSCYLFEWN</sequence>
<feature type="transmembrane region" description="Helical" evidence="9">
    <location>
        <begin position="15"/>
        <end position="37"/>
    </location>
</feature>
<evidence type="ECO:0000313" key="10">
    <source>
        <dbReference type="EMBL" id="QOP41059.1"/>
    </source>
</evidence>
<dbReference type="KEGG" id="smax:FJR03_04610"/>
<feature type="transmembrane region" description="Helical" evidence="9">
    <location>
        <begin position="315"/>
        <end position="337"/>
    </location>
</feature>
<evidence type="ECO:0000256" key="6">
    <source>
        <dbReference type="ARBA" id="ARBA00022989"/>
    </source>
</evidence>
<evidence type="ECO:0000256" key="9">
    <source>
        <dbReference type="SAM" id="Phobius"/>
    </source>
</evidence>
<evidence type="ECO:0000256" key="1">
    <source>
        <dbReference type="ARBA" id="ARBA00004429"/>
    </source>
</evidence>
<keyword evidence="6 9" id="KW-1133">Transmembrane helix</keyword>
<feature type="transmembrane region" description="Helical" evidence="9">
    <location>
        <begin position="49"/>
        <end position="72"/>
    </location>
</feature>
<dbReference type="Pfam" id="PF04143">
    <property type="entry name" value="Sulf_transp"/>
    <property type="match status" value="1"/>
</dbReference>
<feature type="transmembrane region" description="Helical" evidence="9">
    <location>
        <begin position="119"/>
        <end position="143"/>
    </location>
</feature>
<feature type="transmembrane region" description="Helical" evidence="9">
    <location>
        <begin position="233"/>
        <end position="265"/>
    </location>
</feature>
<keyword evidence="5 9" id="KW-0812">Transmembrane</keyword>
<keyword evidence="4" id="KW-0997">Cell inner membrane</keyword>
<keyword evidence="7 9" id="KW-0472">Membrane</keyword>
<evidence type="ECO:0000256" key="5">
    <source>
        <dbReference type="ARBA" id="ARBA00022692"/>
    </source>
</evidence>